<gene>
    <name evidence="5" type="ORF">CHLRE_16g694550v5</name>
</gene>
<evidence type="ECO:0000256" key="3">
    <source>
        <dbReference type="SAM" id="SignalP"/>
    </source>
</evidence>
<dbReference type="PANTHER" id="PTHR44329">
    <property type="entry name" value="SERINE/THREONINE-PROTEIN KINASE TNNI3K-RELATED"/>
    <property type="match status" value="1"/>
</dbReference>
<feature type="signal peptide" evidence="3">
    <location>
        <begin position="1"/>
        <end position="20"/>
    </location>
</feature>
<feature type="transmembrane region" description="Helical" evidence="2">
    <location>
        <begin position="333"/>
        <end position="358"/>
    </location>
</feature>
<dbReference type="STRING" id="3055.A0A2K3CSD4"/>
<feature type="compositionally biased region" description="Low complexity" evidence="1">
    <location>
        <begin position="573"/>
        <end position="595"/>
    </location>
</feature>
<evidence type="ECO:0000313" key="5">
    <source>
        <dbReference type="EMBL" id="PNW71175.1"/>
    </source>
</evidence>
<protein>
    <recommendedName>
        <fullName evidence="4">Protein kinase domain-containing protein</fullName>
    </recommendedName>
</protein>
<dbReference type="InterPro" id="IPR000719">
    <property type="entry name" value="Prot_kinase_dom"/>
</dbReference>
<dbReference type="OrthoDB" id="543893at2759"/>
<accession>A0A2K3CSD4</accession>
<proteinExistence type="predicted"/>
<feature type="region of interest" description="Disordered" evidence="1">
    <location>
        <begin position="452"/>
        <end position="484"/>
    </location>
</feature>
<evidence type="ECO:0000259" key="4">
    <source>
        <dbReference type="PROSITE" id="PS50011"/>
    </source>
</evidence>
<feature type="domain" description="Protein kinase" evidence="4">
    <location>
        <begin position="510"/>
        <end position="898"/>
    </location>
</feature>
<dbReference type="RefSeq" id="XP_042915290.1">
    <property type="nucleotide sequence ID" value="XM_043071787.1"/>
</dbReference>
<dbReference type="Gene3D" id="1.10.510.10">
    <property type="entry name" value="Transferase(Phosphotransferase) domain 1"/>
    <property type="match status" value="1"/>
</dbReference>
<feature type="region of interest" description="Disordered" evidence="1">
    <location>
        <begin position="292"/>
        <end position="327"/>
    </location>
</feature>
<dbReference type="SMART" id="SM00220">
    <property type="entry name" value="S_TKc"/>
    <property type="match status" value="1"/>
</dbReference>
<dbReference type="Gramene" id="PNW71175">
    <property type="protein sequence ID" value="PNW71175"/>
    <property type="gene ID" value="CHLRE_16g694550v5"/>
</dbReference>
<dbReference type="InterPro" id="IPR051681">
    <property type="entry name" value="Ser/Thr_Kinases-Pseudokinases"/>
</dbReference>
<dbReference type="GO" id="GO:0007165">
    <property type="term" value="P:signal transduction"/>
    <property type="evidence" value="ECO:0000318"/>
    <property type="project" value="GO_Central"/>
</dbReference>
<keyword evidence="2" id="KW-0472">Membrane</keyword>
<dbReference type="KEGG" id="cre:CHLRE_16g694550v5"/>
<dbReference type="InterPro" id="IPR011009">
    <property type="entry name" value="Kinase-like_dom_sf"/>
</dbReference>
<organism evidence="5 6">
    <name type="scientific">Chlamydomonas reinhardtii</name>
    <name type="common">Chlamydomonas smithii</name>
    <dbReference type="NCBI Taxonomy" id="3055"/>
    <lineage>
        <taxon>Eukaryota</taxon>
        <taxon>Viridiplantae</taxon>
        <taxon>Chlorophyta</taxon>
        <taxon>core chlorophytes</taxon>
        <taxon>Chlorophyceae</taxon>
        <taxon>CS clade</taxon>
        <taxon>Chlamydomonadales</taxon>
        <taxon>Chlamydomonadaceae</taxon>
        <taxon>Chlamydomonas</taxon>
    </lineage>
</organism>
<dbReference type="ExpressionAtlas" id="A0A2K3CSD4">
    <property type="expression patterns" value="baseline and differential"/>
</dbReference>
<feature type="compositionally biased region" description="Basic residues" evidence="1">
    <location>
        <begin position="560"/>
        <end position="572"/>
    </location>
</feature>
<keyword evidence="2" id="KW-1133">Transmembrane helix</keyword>
<dbReference type="Gene3D" id="1.20.5.510">
    <property type="entry name" value="Single helix bin"/>
    <property type="match status" value="1"/>
</dbReference>
<dbReference type="AlphaFoldDB" id="A0A2K3CSD4"/>
<dbReference type="GO" id="GO:0005524">
    <property type="term" value="F:ATP binding"/>
    <property type="evidence" value="ECO:0007669"/>
    <property type="project" value="InterPro"/>
</dbReference>
<keyword evidence="3" id="KW-0732">Signal</keyword>
<feature type="compositionally biased region" description="Polar residues" evidence="1">
    <location>
        <begin position="473"/>
        <end position="482"/>
    </location>
</feature>
<evidence type="ECO:0000256" key="2">
    <source>
        <dbReference type="SAM" id="Phobius"/>
    </source>
</evidence>
<dbReference type="SUPFAM" id="SSF56112">
    <property type="entry name" value="Protein kinase-like (PK-like)"/>
    <property type="match status" value="1"/>
</dbReference>
<dbReference type="Pfam" id="PF00069">
    <property type="entry name" value="Pkinase"/>
    <property type="match status" value="1"/>
</dbReference>
<reference evidence="5 6" key="1">
    <citation type="journal article" date="2007" name="Science">
        <title>The Chlamydomonas genome reveals the evolution of key animal and plant functions.</title>
        <authorList>
            <person name="Merchant S.S."/>
            <person name="Prochnik S.E."/>
            <person name="Vallon O."/>
            <person name="Harris E.H."/>
            <person name="Karpowicz S.J."/>
            <person name="Witman G.B."/>
            <person name="Terry A."/>
            <person name="Salamov A."/>
            <person name="Fritz-Laylin L.K."/>
            <person name="Marechal-Drouard L."/>
            <person name="Marshall W.F."/>
            <person name="Qu L.H."/>
            <person name="Nelson D.R."/>
            <person name="Sanderfoot A.A."/>
            <person name="Spalding M.H."/>
            <person name="Kapitonov V.V."/>
            <person name="Ren Q."/>
            <person name="Ferris P."/>
            <person name="Lindquist E."/>
            <person name="Shapiro H."/>
            <person name="Lucas S.M."/>
            <person name="Grimwood J."/>
            <person name="Schmutz J."/>
            <person name="Cardol P."/>
            <person name="Cerutti H."/>
            <person name="Chanfreau G."/>
            <person name="Chen C.L."/>
            <person name="Cognat V."/>
            <person name="Croft M.T."/>
            <person name="Dent R."/>
            <person name="Dutcher S."/>
            <person name="Fernandez E."/>
            <person name="Fukuzawa H."/>
            <person name="Gonzalez-Ballester D."/>
            <person name="Gonzalez-Halphen D."/>
            <person name="Hallmann A."/>
            <person name="Hanikenne M."/>
            <person name="Hippler M."/>
            <person name="Inwood W."/>
            <person name="Jabbari K."/>
            <person name="Kalanon M."/>
            <person name="Kuras R."/>
            <person name="Lefebvre P.A."/>
            <person name="Lemaire S.D."/>
            <person name="Lobanov A.V."/>
            <person name="Lohr M."/>
            <person name="Manuell A."/>
            <person name="Meier I."/>
            <person name="Mets L."/>
            <person name="Mittag M."/>
            <person name="Mittelmeier T."/>
            <person name="Moroney J.V."/>
            <person name="Moseley J."/>
            <person name="Napoli C."/>
            <person name="Nedelcu A.M."/>
            <person name="Niyogi K."/>
            <person name="Novoselov S.V."/>
            <person name="Paulsen I.T."/>
            <person name="Pazour G."/>
            <person name="Purton S."/>
            <person name="Ral J.P."/>
            <person name="Riano-Pachon D.M."/>
            <person name="Riekhof W."/>
            <person name="Rymarquis L."/>
            <person name="Schroda M."/>
            <person name="Stern D."/>
            <person name="Umen J."/>
            <person name="Willows R."/>
            <person name="Wilson N."/>
            <person name="Zimmer S.L."/>
            <person name="Allmer J."/>
            <person name="Balk J."/>
            <person name="Bisova K."/>
            <person name="Chen C.J."/>
            <person name="Elias M."/>
            <person name="Gendler K."/>
            <person name="Hauser C."/>
            <person name="Lamb M.R."/>
            <person name="Ledford H."/>
            <person name="Long J.C."/>
            <person name="Minagawa J."/>
            <person name="Page M.D."/>
            <person name="Pan J."/>
            <person name="Pootakham W."/>
            <person name="Roje S."/>
            <person name="Rose A."/>
            <person name="Stahlberg E."/>
            <person name="Terauchi A.M."/>
            <person name="Yang P."/>
            <person name="Ball S."/>
            <person name="Bowler C."/>
            <person name="Dieckmann C.L."/>
            <person name="Gladyshev V.N."/>
            <person name="Green P."/>
            <person name="Jorgensen R."/>
            <person name="Mayfield S."/>
            <person name="Mueller-Roeber B."/>
            <person name="Rajamani S."/>
            <person name="Sayre R.T."/>
            <person name="Brokstein P."/>
            <person name="Dubchak I."/>
            <person name="Goodstein D."/>
            <person name="Hornick L."/>
            <person name="Huang Y.W."/>
            <person name="Jhaveri J."/>
            <person name="Luo Y."/>
            <person name="Martinez D."/>
            <person name="Ngau W.C."/>
            <person name="Otillar B."/>
            <person name="Poliakov A."/>
            <person name="Porter A."/>
            <person name="Szajkowski L."/>
            <person name="Werner G."/>
            <person name="Zhou K."/>
            <person name="Grigoriev I.V."/>
            <person name="Rokhsar D.S."/>
            <person name="Grossman A.R."/>
        </authorList>
    </citation>
    <scope>NUCLEOTIDE SEQUENCE [LARGE SCALE GENOMIC DNA]</scope>
    <source>
        <strain evidence="6">CC-503</strain>
    </source>
</reference>
<dbReference type="PROSITE" id="PS00108">
    <property type="entry name" value="PROTEIN_KINASE_ST"/>
    <property type="match status" value="1"/>
</dbReference>
<evidence type="ECO:0000256" key="1">
    <source>
        <dbReference type="SAM" id="MobiDB-lite"/>
    </source>
</evidence>
<sequence>MPHTWLQLACVCVLVYQTSSVAGSTAIVRSGAELAQALANQGVDAALVDVEHLTISNEDYTAYSSQLPIPVARNFSILGAWQARVGRYPYVDFAYTRNKVRLAPGVTLGIYHILVRRSRSDPSWRGPGLDLITDDSGRDPTNPAAFAIVDIAEGINLQEICLPPAYVPLSIGGLPWPKELPTAKQTGDSFNTTVPLHPNCTTRTAGNGSSDTNSDVDLPYEQQCILSGGLYTNIGLYCYSIDAFGNQVKTGYLSLIRNSEFQCYDKMTVECIGSQGGIVGCYNYMTKVVGNGSTSQQQPPAATPLANSSSGTAPSAAGDSSGSSGSGGTTPSIVGAVVGGVVGGLVLAAVVAVAAVWLHRRRRRAQPGAAAAGDSDDADKAAGGGAGGVAAAAVVLRLDHGDTGGSGTAALLESAAEAASLVPVTALTPLNADIPLNITTTTINLALVSGGAPGSSSVAGSERVASRRRPGGQSDSAGSSDLCTHAAATPDDVLGHEQQQPAPAQPHVTLLLGQVIGKGSFGKVVEGIYAGRLAKASRRHSRPPPGPMCLGVMTTPLRRMSRRWRRRRRRRQQATGTAMRATGAAASASLEQEQQQQKEAEEEKEGVQGGGAGTGHCNREEGQAGAAVGMVKAVLPEGGGGAQHPRAALPLQPHIGAASTAGSTEAEVQQGLIAALGQEVEVLARVRHHNIVQLLAANLRPPHVCLVMERMDTSLDRLLYKDPDRPLPLSLALRIALQVARALHYLHPTILHRDLKPANVLISHADDGDECLVVAKLADFGLSRLRSTVLVTCNPEVGTGPYMAPECFGLGNSTIMDRADCYSFGVLLWELIARRRPWEGLSVFAVAVRVAVHGERLPLAPLEQAGAPSKIVRLVWQCFDADPWRRPAAAEIVKSILLVQEELRMRSEAGLAEMLGLSGTASV</sequence>
<keyword evidence="2" id="KW-0812">Transmembrane</keyword>
<name>A0A2K3CSD4_CHLRE</name>
<dbReference type="EMBL" id="CM008977">
    <property type="protein sequence ID" value="PNW71175.1"/>
    <property type="molecule type" value="Genomic_DNA"/>
</dbReference>
<dbReference type="PANTHER" id="PTHR44329:SF214">
    <property type="entry name" value="PROTEIN KINASE DOMAIN-CONTAINING PROTEIN"/>
    <property type="match status" value="1"/>
</dbReference>
<feature type="chain" id="PRO_5014436530" description="Protein kinase domain-containing protein" evidence="3">
    <location>
        <begin position="21"/>
        <end position="923"/>
    </location>
</feature>
<keyword evidence="6" id="KW-1185">Reference proteome</keyword>
<dbReference type="InterPro" id="IPR008271">
    <property type="entry name" value="Ser/Thr_kinase_AS"/>
</dbReference>
<dbReference type="InParanoid" id="A0A2K3CSD4"/>
<dbReference type="PROSITE" id="PS50011">
    <property type="entry name" value="PROTEIN_KINASE_DOM"/>
    <property type="match status" value="1"/>
</dbReference>
<feature type="region of interest" description="Disordered" evidence="1">
    <location>
        <begin position="560"/>
        <end position="624"/>
    </location>
</feature>
<feature type="compositionally biased region" description="Low complexity" evidence="1">
    <location>
        <begin position="452"/>
        <end position="461"/>
    </location>
</feature>
<evidence type="ECO:0000313" key="6">
    <source>
        <dbReference type="Proteomes" id="UP000006906"/>
    </source>
</evidence>
<dbReference type="GO" id="GO:0004674">
    <property type="term" value="F:protein serine/threonine kinase activity"/>
    <property type="evidence" value="ECO:0000318"/>
    <property type="project" value="GO_Central"/>
</dbReference>
<feature type="compositionally biased region" description="Low complexity" evidence="1">
    <location>
        <begin position="308"/>
        <end position="327"/>
    </location>
</feature>
<dbReference type="Proteomes" id="UP000006906">
    <property type="component" value="Chromosome 16"/>
</dbReference>
<dbReference type="GeneID" id="5724867"/>